<gene>
    <name evidence="1" type="ORF">WM41_2275</name>
</gene>
<keyword evidence="2" id="KW-1185">Reference proteome</keyword>
<organism evidence="1 2">
    <name type="scientific">Corynebacterium simulans</name>
    <dbReference type="NCBI Taxonomy" id="146827"/>
    <lineage>
        <taxon>Bacteria</taxon>
        <taxon>Bacillati</taxon>
        <taxon>Actinomycetota</taxon>
        <taxon>Actinomycetes</taxon>
        <taxon>Mycobacteriales</taxon>
        <taxon>Corynebacteriaceae</taxon>
        <taxon>Corynebacterium</taxon>
    </lineage>
</organism>
<dbReference type="Proteomes" id="UP000070339">
    <property type="component" value="Unassembled WGS sequence"/>
</dbReference>
<dbReference type="EMBL" id="LTEB01000041">
    <property type="protein sequence ID" value="KXU17036.1"/>
    <property type="molecule type" value="Genomic_DNA"/>
</dbReference>
<accession>A0ABR5V698</accession>
<protein>
    <submittedName>
        <fullName evidence="1">Uncharacterized protein</fullName>
    </submittedName>
</protein>
<reference evidence="1 2" key="1">
    <citation type="journal article" date="2016" name="Int. J. Syst. Evol. Microbiol.">
        <title>Resolving the Complexity of Human Skin Metagenomes Using Single-Molecule Sequencing.</title>
        <authorList>
            <consortium name="NISC Comparative Sequencing Program"/>
            <person name="Tsai Y.C."/>
            <person name="Conlan S."/>
            <person name="Deming C."/>
            <person name="Segre J.A."/>
            <person name="Kong H.H."/>
            <person name="Korlach J."/>
            <person name="Oh J."/>
        </authorList>
    </citation>
    <scope>NUCLEOTIDE SEQUENCE [LARGE SCALE GENOMIC DNA]</scope>
    <source>
        <strain evidence="1 2">1B08</strain>
    </source>
</reference>
<evidence type="ECO:0000313" key="1">
    <source>
        <dbReference type="EMBL" id="KXU17036.1"/>
    </source>
</evidence>
<sequence length="56" mass="6168">MQLFSAHAEVFPIDGVQADLNAALLRARGGISQSTTVDRLSTSSSPRTRRYFRMAL</sequence>
<comment type="caution">
    <text evidence="1">The sequence shown here is derived from an EMBL/GenBank/DDBJ whole genome shotgun (WGS) entry which is preliminary data.</text>
</comment>
<proteinExistence type="predicted"/>
<evidence type="ECO:0000313" key="2">
    <source>
        <dbReference type="Proteomes" id="UP000070339"/>
    </source>
</evidence>
<name>A0ABR5V698_9CORY</name>